<gene>
    <name evidence="3" type="ORF">K7432_000592</name>
</gene>
<feature type="compositionally biased region" description="Basic residues" evidence="1">
    <location>
        <begin position="158"/>
        <end position="192"/>
    </location>
</feature>
<dbReference type="Proteomes" id="UP001479436">
    <property type="component" value="Unassembled WGS sequence"/>
</dbReference>
<keyword evidence="2" id="KW-0732">Signal</keyword>
<feature type="chain" id="PRO_5047525345" evidence="2">
    <location>
        <begin position="20"/>
        <end position="231"/>
    </location>
</feature>
<accession>A0ABR2X4E4</accession>
<keyword evidence="4" id="KW-1185">Reference proteome</keyword>
<reference evidence="3 4" key="1">
    <citation type="submission" date="2023-04" db="EMBL/GenBank/DDBJ databases">
        <title>Genome of Basidiobolus ranarum AG-B5.</title>
        <authorList>
            <person name="Stajich J.E."/>
            <person name="Carter-House D."/>
            <person name="Gryganskyi A."/>
        </authorList>
    </citation>
    <scope>NUCLEOTIDE SEQUENCE [LARGE SCALE GENOMIC DNA]</scope>
    <source>
        <strain evidence="3 4">AG-B5</strain>
    </source>
</reference>
<feature type="compositionally biased region" description="Acidic residues" evidence="1">
    <location>
        <begin position="139"/>
        <end position="152"/>
    </location>
</feature>
<evidence type="ECO:0000256" key="2">
    <source>
        <dbReference type="SAM" id="SignalP"/>
    </source>
</evidence>
<sequence length="231" mass="25128">MYLQIALINTLIFASLTNASDAQLNTPIANVALATATTFPASENMMFGTDTDFFIPDPILDEEVELTPEESQLHRVNLGKILTRLSESTPGKIKKLDSTKLHKPGKHVTTMHSEYGEQNANTPVTSDSVAVPNVAFSADDEENADLDSSPEETELRHGGRGGRGGRGRRGGRRDRGRGRFGRGRGRFGRGRFGRGGRFGRFGGRRFGRFGRFGSWGSGWNDDCGGDDCGDC</sequence>
<evidence type="ECO:0000256" key="1">
    <source>
        <dbReference type="SAM" id="MobiDB-lite"/>
    </source>
</evidence>
<evidence type="ECO:0000313" key="4">
    <source>
        <dbReference type="Proteomes" id="UP001479436"/>
    </source>
</evidence>
<organism evidence="3 4">
    <name type="scientific">Basidiobolus ranarum</name>
    <dbReference type="NCBI Taxonomy" id="34480"/>
    <lineage>
        <taxon>Eukaryota</taxon>
        <taxon>Fungi</taxon>
        <taxon>Fungi incertae sedis</taxon>
        <taxon>Zoopagomycota</taxon>
        <taxon>Entomophthoromycotina</taxon>
        <taxon>Basidiobolomycetes</taxon>
        <taxon>Basidiobolales</taxon>
        <taxon>Basidiobolaceae</taxon>
        <taxon>Basidiobolus</taxon>
    </lineage>
</organism>
<protein>
    <submittedName>
        <fullName evidence="3">Uncharacterized protein</fullName>
    </submittedName>
</protein>
<feature type="region of interest" description="Disordered" evidence="1">
    <location>
        <begin position="139"/>
        <end position="192"/>
    </location>
</feature>
<dbReference type="EMBL" id="JASJQH010000011">
    <property type="protein sequence ID" value="KAK9768605.1"/>
    <property type="molecule type" value="Genomic_DNA"/>
</dbReference>
<proteinExistence type="predicted"/>
<name>A0ABR2X4E4_9FUNG</name>
<comment type="caution">
    <text evidence="3">The sequence shown here is derived from an EMBL/GenBank/DDBJ whole genome shotgun (WGS) entry which is preliminary data.</text>
</comment>
<evidence type="ECO:0000313" key="3">
    <source>
        <dbReference type="EMBL" id="KAK9768605.1"/>
    </source>
</evidence>
<feature type="signal peptide" evidence="2">
    <location>
        <begin position="1"/>
        <end position="19"/>
    </location>
</feature>